<organism evidence="2 3">
    <name type="scientific">Trifolium medium</name>
    <dbReference type="NCBI Taxonomy" id="97028"/>
    <lineage>
        <taxon>Eukaryota</taxon>
        <taxon>Viridiplantae</taxon>
        <taxon>Streptophyta</taxon>
        <taxon>Embryophyta</taxon>
        <taxon>Tracheophyta</taxon>
        <taxon>Spermatophyta</taxon>
        <taxon>Magnoliopsida</taxon>
        <taxon>eudicotyledons</taxon>
        <taxon>Gunneridae</taxon>
        <taxon>Pentapetalae</taxon>
        <taxon>rosids</taxon>
        <taxon>fabids</taxon>
        <taxon>Fabales</taxon>
        <taxon>Fabaceae</taxon>
        <taxon>Papilionoideae</taxon>
        <taxon>50 kb inversion clade</taxon>
        <taxon>NPAAA clade</taxon>
        <taxon>Hologalegina</taxon>
        <taxon>IRL clade</taxon>
        <taxon>Trifolieae</taxon>
        <taxon>Trifolium</taxon>
    </lineage>
</organism>
<evidence type="ECO:0000313" key="2">
    <source>
        <dbReference type="EMBL" id="MCH85188.1"/>
    </source>
</evidence>
<dbReference type="EMBL" id="LXQA010008053">
    <property type="protein sequence ID" value="MCH85188.1"/>
    <property type="molecule type" value="Genomic_DNA"/>
</dbReference>
<feature type="region of interest" description="Disordered" evidence="1">
    <location>
        <begin position="1"/>
        <end position="27"/>
    </location>
</feature>
<keyword evidence="3" id="KW-1185">Reference proteome</keyword>
<accession>A0A392MEJ5</accession>
<protein>
    <submittedName>
        <fullName evidence="2">Uncharacterized protein</fullName>
    </submittedName>
</protein>
<evidence type="ECO:0000313" key="3">
    <source>
        <dbReference type="Proteomes" id="UP000265520"/>
    </source>
</evidence>
<sequence>MSRPGPLTRSRAITATQHGEPSNLHDVEIVPEPINTQHSRQAPQFATQTSIPINIVFSSIHASLSPNCNHQTPPPNLQPQNTAGTHIPNPPRRTSQEQQTNDMFSTMLTLLQQQAARLSYVEQNQQTIPR</sequence>
<feature type="region of interest" description="Disordered" evidence="1">
    <location>
        <begin position="64"/>
        <end position="100"/>
    </location>
</feature>
<dbReference type="Proteomes" id="UP000265520">
    <property type="component" value="Unassembled WGS sequence"/>
</dbReference>
<dbReference type="AlphaFoldDB" id="A0A392MEJ5"/>
<feature type="compositionally biased region" description="Polar residues" evidence="1">
    <location>
        <begin position="11"/>
        <end position="20"/>
    </location>
</feature>
<evidence type="ECO:0000256" key="1">
    <source>
        <dbReference type="SAM" id="MobiDB-lite"/>
    </source>
</evidence>
<proteinExistence type="predicted"/>
<name>A0A392MEJ5_9FABA</name>
<gene>
    <name evidence="2" type="ORF">A2U01_0006032</name>
</gene>
<reference evidence="2 3" key="1">
    <citation type="journal article" date="2018" name="Front. Plant Sci.">
        <title>Red Clover (Trifolium pratense) and Zigzag Clover (T. medium) - A Picture of Genomic Similarities and Differences.</title>
        <authorList>
            <person name="Dluhosova J."/>
            <person name="Istvanek J."/>
            <person name="Nedelnik J."/>
            <person name="Repkova J."/>
        </authorList>
    </citation>
    <scope>NUCLEOTIDE SEQUENCE [LARGE SCALE GENOMIC DNA]</scope>
    <source>
        <strain evidence="3">cv. 10/8</strain>
        <tissue evidence="2">Leaf</tissue>
    </source>
</reference>
<comment type="caution">
    <text evidence="2">The sequence shown here is derived from an EMBL/GenBank/DDBJ whole genome shotgun (WGS) entry which is preliminary data.</text>
</comment>